<dbReference type="Pfam" id="PF05710">
    <property type="entry name" value="Coiled"/>
    <property type="match status" value="1"/>
</dbReference>
<evidence type="ECO:0000313" key="2">
    <source>
        <dbReference type="EMBL" id="KYR02429.1"/>
    </source>
</evidence>
<evidence type="ECO:0000256" key="1">
    <source>
        <dbReference type="SAM" id="MobiDB-lite"/>
    </source>
</evidence>
<organism evidence="2 3">
    <name type="scientific">Tieghemostelium lacteum</name>
    <name type="common">Slime mold</name>
    <name type="synonym">Dictyostelium lacteum</name>
    <dbReference type="NCBI Taxonomy" id="361077"/>
    <lineage>
        <taxon>Eukaryota</taxon>
        <taxon>Amoebozoa</taxon>
        <taxon>Evosea</taxon>
        <taxon>Eumycetozoa</taxon>
        <taxon>Dictyostelia</taxon>
        <taxon>Dictyosteliales</taxon>
        <taxon>Raperosteliaceae</taxon>
        <taxon>Tieghemostelium</taxon>
    </lineage>
</organism>
<evidence type="ECO:0000313" key="3">
    <source>
        <dbReference type="Proteomes" id="UP000076078"/>
    </source>
</evidence>
<reference evidence="2 3" key="1">
    <citation type="submission" date="2015-12" db="EMBL/GenBank/DDBJ databases">
        <title>Dictyostelia acquired genes for synthesis and detection of signals that induce cell-type specialization by lateral gene transfer from prokaryotes.</title>
        <authorList>
            <person name="Gloeckner G."/>
            <person name="Schaap P."/>
        </authorList>
    </citation>
    <scope>NUCLEOTIDE SEQUENCE [LARGE SCALE GENOMIC DNA]</scope>
    <source>
        <strain evidence="2 3">TK</strain>
    </source>
</reference>
<feature type="region of interest" description="Disordered" evidence="1">
    <location>
        <begin position="1"/>
        <end position="36"/>
    </location>
</feature>
<dbReference type="Proteomes" id="UP000076078">
    <property type="component" value="Unassembled WGS sequence"/>
</dbReference>
<dbReference type="InterPro" id="IPR008455">
    <property type="entry name" value="HssA/B-related"/>
</dbReference>
<sequence>MTLLKALSSMGSSFSLKGSDKSMVSSVGGGSGSQGGNQVANEVWKYYGPGCDPYPCYPYYNGCYPYPSCYPYYPRC</sequence>
<dbReference type="EMBL" id="LODT01000004">
    <property type="protein sequence ID" value="KYR02429.1"/>
    <property type="molecule type" value="Genomic_DNA"/>
</dbReference>
<proteinExistence type="predicted"/>
<dbReference type="InParanoid" id="A0A152A869"/>
<comment type="caution">
    <text evidence="2">The sequence shown here is derived from an EMBL/GenBank/DDBJ whole genome shotgun (WGS) entry which is preliminary data.</text>
</comment>
<dbReference type="AlphaFoldDB" id="A0A152A869"/>
<accession>A0A152A869</accession>
<keyword evidence="3" id="KW-1185">Reference proteome</keyword>
<feature type="compositionally biased region" description="Low complexity" evidence="1">
    <location>
        <begin position="1"/>
        <end position="26"/>
    </location>
</feature>
<name>A0A152A869_TIELA</name>
<protein>
    <submittedName>
        <fullName evidence="2">Uncharacterized protein</fullName>
    </submittedName>
</protein>
<gene>
    <name evidence="2" type="ORF">DLAC_01268</name>
</gene>